<protein>
    <submittedName>
        <fullName evidence="1">Uncharacterized protein</fullName>
    </submittedName>
</protein>
<reference evidence="1" key="1">
    <citation type="submission" date="2019-03" db="EMBL/GenBank/DDBJ databases">
        <title>WGS assembly of Setaria viridis.</title>
        <authorList>
            <person name="Huang P."/>
            <person name="Jenkins J."/>
            <person name="Grimwood J."/>
            <person name="Barry K."/>
            <person name="Healey A."/>
            <person name="Mamidi S."/>
            <person name="Sreedasyam A."/>
            <person name="Shu S."/>
            <person name="Feldman M."/>
            <person name="Wu J."/>
            <person name="Yu Y."/>
            <person name="Chen C."/>
            <person name="Johnson J."/>
            <person name="Rokhsar D."/>
            <person name="Baxter I."/>
            <person name="Schmutz J."/>
            <person name="Brutnell T."/>
            <person name="Kellogg E."/>
        </authorList>
    </citation>
    <scope>NUCLEOTIDE SEQUENCE [LARGE SCALE GENOMIC DNA]</scope>
</reference>
<evidence type="ECO:0000313" key="1">
    <source>
        <dbReference type="EMBL" id="TKW20003.1"/>
    </source>
</evidence>
<organism evidence="1 2">
    <name type="scientific">Setaria viridis</name>
    <name type="common">Green bristlegrass</name>
    <name type="synonym">Setaria italica subsp. viridis</name>
    <dbReference type="NCBI Taxonomy" id="4556"/>
    <lineage>
        <taxon>Eukaryota</taxon>
        <taxon>Viridiplantae</taxon>
        <taxon>Streptophyta</taxon>
        <taxon>Embryophyta</taxon>
        <taxon>Tracheophyta</taxon>
        <taxon>Spermatophyta</taxon>
        <taxon>Magnoliopsida</taxon>
        <taxon>Liliopsida</taxon>
        <taxon>Poales</taxon>
        <taxon>Poaceae</taxon>
        <taxon>PACMAD clade</taxon>
        <taxon>Panicoideae</taxon>
        <taxon>Panicodae</taxon>
        <taxon>Paniceae</taxon>
        <taxon>Cenchrinae</taxon>
        <taxon>Setaria</taxon>
    </lineage>
</organism>
<dbReference type="EMBL" id="CM016555">
    <property type="protein sequence ID" value="TKW20003.1"/>
    <property type="molecule type" value="Genomic_DNA"/>
</dbReference>
<dbReference type="Proteomes" id="UP000298652">
    <property type="component" value="Chromosome 4"/>
</dbReference>
<dbReference type="AlphaFoldDB" id="A0A4U6UYS3"/>
<dbReference type="Gramene" id="TKW20003">
    <property type="protein sequence ID" value="TKW20003"/>
    <property type="gene ID" value="SEVIR_4G057000v2"/>
</dbReference>
<sequence>MELDVKPPPPQVACTDGEQLQRACARAEARMAEICGVYGDIIAAIDAVADQVRKLRYLRAEGLGAEIAAPVRDAESAAGNLSALVRRVAATRGTIVEMGRICVPDGGGCAEAANALADALQHIHIDLNQNQ</sequence>
<keyword evidence="2" id="KW-1185">Reference proteome</keyword>
<gene>
    <name evidence="1" type="ORF">SEVIR_4G057000v2</name>
</gene>
<proteinExistence type="predicted"/>
<name>A0A4U6UYS3_SETVI</name>
<evidence type="ECO:0000313" key="2">
    <source>
        <dbReference type="Proteomes" id="UP000298652"/>
    </source>
</evidence>
<accession>A0A4U6UYS3</accession>